<keyword evidence="2" id="KW-1185">Reference proteome</keyword>
<sequence>MKVYGQILISLVAISGWLAAVSAMWLPDGTYMSASEGMTAFFTFNVPRGGAQTYEHSLDLAKAKVIEKLNSNQGAFRRSTKRYFTTGKFNTDFISLKDLLEGAVSRNEDKVQFQPPELPPNRNNEIIDVWSDLSVMYHQELDDLRIKAEAAAAAARNIRV</sequence>
<dbReference type="AlphaFoldDB" id="A0A317XYF6"/>
<proteinExistence type="predicted"/>
<accession>A0A317XYF6</accession>
<gene>
    <name evidence="1" type="ORF">BCV70DRAFT_197204</name>
</gene>
<organism evidence="1 2">
    <name type="scientific">Testicularia cyperi</name>
    <dbReference type="NCBI Taxonomy" id="1882483"/>
    <lineage>
        <taxon>Eukaryota</taxon>
        <taxon>Fungi</taxon>
        <taxon>Dikarya</taxon>
        <taxon>Basidiomycota</taxon>
        <taxon>Ustilaginomycotina</taxon>
        <taxon>Ustilaginomycetes</taxon>
        <taxon>Ustilaginales</taxon>
        <taxon>Anthracoideaceae</taxon>
        <taxon>Testicularia</taxon>
    </lineage>
</organism>
<evidence type="ECO:0000313" key="1">
    <source>
        <dbReference type="EMBL" id="PWZ02960.1"/>
    </source>
</evidence>
<name>A0A317XYF6_9BASI</name>
<dbReference type="Proteomes" id="UP000246740">
    <property type="component" value="Unassembled WGS sequence"/>
</dbReference>
<dbReference type="InParanoid" id="A0A317XYF6"/>
<evidence type="ECO:0000313" key="2">
    <source>
        <dbReference type="Proteomes" id="UP000246740"/>
    </source>
</evidence>
<reference evidence="1 2" key="1">
    <citation type="journal article" date="2018" name="Mol. Biol. Evol.">
        <title>Broad Genomic Sampling Reveals a Smut Pathogenic Ancestry of the Fungal Clade Ustilaginomycotina.</title>
        <authorList>
            <person name="Kijpornyongpan T."/>
            <person name="Mondo S.J."/>
            <person name="Barry K."/>
            <person name="Sandor L."/>
            <person name="Lee J."/>
            <person name="Lipzen A."/>
            <person name="Pangilinan J."/>
            <person name="LaButti K."/>
            <person name="Hainaut M."/>
            <person name="Henrissat B."/>
            <person name="Grigoriev I.V."/>
            <person name="Spatafora J.W."/>
            <person name="Aime M.C."/>
        </authorList>
    </citation>
    <scope>NUCLEOTIDE SEQUENCE [LARGE SCALE GENOMIC DNA]</scope>
    <source>
        <strain evidence="1 2">MCA 3645</strain>
    </source>
</reference>
<dbReference type="EMBL" id="KZ819188">
    <property type="protein sequence ID" value="PWZ02960.1"/>
    <property type="molecule type" value="Genomic_DNA"/>
</dbReference>
<protein>
    <submittedName>
        <fullName evidence="1">Uncharacterized protein</fullName>
    </submittedName>
</protein>